<sequence length="142" mass="14668">MSKIIIVGVDGSDTAFDAATRAAELASKTGDELRVVSAHAKDNTEVVHIGSDTWILDDADQANKLSANIAERLRQSFPEANITSGAIHGKPAEGLVKEAEELGADLIVVGNVGMKGLGRVLGSVASGVVNNAPCDVYIVKTA</sequence>
<dbReference type="AlphaFoldDB" id="A0A1L2ZNG6"/>
<dbReference type="SUPFAM" id="SSF52402">
    <property type="entry name" value="Adenine nucleotide alpha hydrolases-like"/>
    <property type="match status" value="1"/>
</dbReference>
<evidence type="ECO:0000313" key="3">
    <source>
        <dbReference type="EMBL" id="APF40965.1"/>
    </source>
</evidence>
<keyword evidence="5" id="KW-1185">Reference proteome</keyword>
<evidence type="ECO:0000259" key="2">
    <source>
        <dbReference type="Pfam" id="PF00582"/>
    </source>
</evidence>
<dbReference type="InterPro" id="IPR014729">
    <property type="entry name" value="Rossmann-like_a/b/a_fold"/>
</dbReference>
<dbReference type="PANTHER" id="PTHR46268">
    <property type="entry name" value="STRESS RESPONSE PROTEIN NHAX"/>
    <property type="match status" value="1"/>
</dbReference>
<comment type="similarity">
    <text evidence="1">Belongs to the universal stress protein A family.</text>
</comment>
<dbReference type="Pfam" id="PF00582">
    <property type="entry name" value="Usp"/>
    <property type="match status" value="1"/>
</dbReference>
<dbReference type="Proteomes" id="UP000580797">
    <property type="component" value="Unassembled WGS sequence"/>
</dbReference>
<protein>
    <submittedName>
        <fullName evidence="4">Nucleotide-binding universal stress UspA family protein</fullName>
    </submittedName>
    <submittedName>
        <fullName evidence="3">Universal stress protein UspA</fullName>
    </submittedName>
</protein>
<name>A0A1L2ZNG6_9MICC</name>
<dbReference type="OrthoDB" id="3427787at2"/>
<dbReference type="Proteomes" id="UP000183530">
    <property type="component" value="Chromosome"/>
</dbReference>
<dbReference type="PRINTS" id="PR01438">
    <property type="entry name" value="UNVRSLSTRESS"/>
</dbReference>
<dbReference type="CDD" id="cd00293">
    <property type="entry name" value="USP-like"/>
    <property type="match status" value="1"/>
</dbReference>
<dbReference type="InterPro" id="IPR006016">
    <property type="entry name" value="UspA"/>
</dbReference>
<reference evidence="3 5" key="1">
    <citation type="submission" date="2016-11" db="EMBL/GenBank/DDBJ databases">
        <title>Genome sequencing of Zhihengliuella aestuarii B18 antagonistic to Plasmodiophora brassicae.</title>
        <authorList>
            <person name="Luo Y."/>
        </authorList>
    </citation>
    <scope>NUCLEOTIDE SEQUENCE [LARGE SCALE GENOMIC DNA]</scope>
    <source>
        <strain evidence="3 5">B18</strain>
    </source>
</reference>
<accession>A0A1L2ZNG6</accession>
<evidence type="ECO:0000313" key="5">
    <source>
        <dbReference type="Proteomes" id="UP000183530"/>
    </source>
</evidence>
<proteinExistence type="inferred from homology"/>
<dbReference type="EMBL" id="CP018135">
    <property type="protein sequence ID" value="APF40965.1"/>
    <property type="molecule type" value="Genomic_DNA"/>
</dbReference>
<dbReference type="EMBL" id="JACHDR010000001">
    <property type="protein sequence ID" value="MBB5512764.1"/>
    <property type="molecule type" value="Genomic_DNA"/>
</dbReference>
<evidence type="ECO:0000313" key="6">
    <source>
        <dbReference type="Proteomes" id="UP000580797"/>
    </source>
</evidence>
<dbReference type="KEGG" id="nae:BHE16_08055"/>
<dbReference type="InterPro" id="IPR006015">
    <property type="entry name" value="Universal_stress_UspA"/>
</dbReference>
<feature type="domain" description="UspA" evidence="2">
    <location>
        <begin position="1"/>
        <end position="140"/>
    </location>
</feature>
<reference evidence="4 6" key="2">
    <citation type="submission" date="2020-08" db="EMBL/GenBank/DDBJ databases">
        <title>Sequencing the genomes of 1000 actinobacteria strains.</title>
        <authorList>
            <person name="Klenk H.-P."/>
        </authorList>
    </citation>
    <scope>NUCLEOTIDE SEQUENCE [LARGE SCALE GENOMIC DNA]</scope>
    <source>
        <strain evidence="4 6">DSM 105783</strain>
    </source>
</reference>
<dbReference type="Gene3D" id="3.40.50.620">
    <property type="entry name" value="HUPs"/>
    <property type="match status" value="1"/>
</dbReference>
<evidence type="ECO:0000313" key="4">
    <source>
        <dbReference type="EMBL" id="MBB5512764.1"/>
    </source>
</evidence>
<gene>
    <name evidence="3" type="ORF">BHE16_08055</name>
    <name evidence="4" type="ORF">HD598_001451</name>
</gene>
<dbReference type="PANTHER" id="PTHR46268:SF6">
    <property type="entry name" value="UNIVERSAL STRESS PROTEIN UP12"/>
    <property type="match status" value="1"/>
</dbReference>
<organism evidence="3 5">
    <name type="scientific">Neomicrococcus aestuarii</name>
    <dbReference type="NCBI Taxonomy" id="556325"/>
    <lineage>
        <taxon>Bacteria</taxon>
        <taxon>Bacillati</taxon>
        <taxon>Actinomycetota</taxon>
        <taxon>Actinomycetes</taxon>
        <taxon>Micrococcales</taxon>
        <taxon>Micrococcaceae</taxon>
        <taxon>Neomicrococcus</taxon>
    </lineage>
</organism>
<dbReference type="STRING" id="556325.BHE16_08055"/>
<evidence type="ECO:0000256" key="1">
    <source>
        <dbReference type="ARBA" id="ARBA00008791"/>
    </source>
</evidence>
<dbReference type="RefSeq" id="WP_071894441.1">
    <property type="nucleotide sequence ID" value="NZ_BAAARH010000013.1"/>
</dbReference>